<dbReference type="AlphaFoldDB" id="A0A6G0VWL4"/>
<protein>
    <recommendedName>
        <fullName evidence="3">NOF-FB transposable element protein</fullName>
    </recommendedName>
</protein>
<evidence type="ECO:0000313" key="1">
    <source>
        <dbReference type="EMBL" id="KAF0709347.1"/>
    </source>
</evidence>
<proteinExistence type="predicted"/>
<organism evidence="1 2">
    <name type="scientific">Aphis craccivora</name>
    <name type="common">Cowpea aphid</name>
    <dbReference type="NCBI Taxonomy" id="307492"/>
    <lineage>
        <taxon>Eukaryota</taxon>
        <taxon>Metazoa</taxon>
        <taxon>Ecdysozoa</taxon>
        <taxon>Arthropoda</taxon>
        <taxon>Hexapoda</taxon>
        <taxon>Insecta</taxon>
        <taxon>Pterygota</taxon>
        <taxon>Neoptera</taxon>
        <taxon>Paraneoptera</taxon>
        <taxon>Hemiptera</taxon>
        <taxon>Sternorrhyncha</taxon>
        <taxon>Aphidomorpha</taxon>
        <taxon>Aphidoidea</taxon>
        <taxon>Aphididae</taxon>
        <taxon>Aphidini</taxon>
        <taxon>Aphis</taxon>
        <taxon>Aphis</taxon>
    </lineage>
</organism>
<feature type="non-terminal residue" evidence="1">
    <location>
        <position position="229"/>
    </location>
</feature>
<dbReference type="OrthoDB" id="6643797at2759"/>
<comment type="caution">
    <text evidence="1">The sequence shown here is derived from an EMBL/GenBank/DDBJ whole genome shotgun (WGS) entry which is preliminary data.</text>
</comment>
<accession>A0A6G0VWL4</accession>
<reference evidence="1 2" key="1">
    <citation type="submission" date="2019-08" db="EMBL/GenBank/DDBJ databases">
        <title>Whole genome of Aphis craccivora.</title>
        <authorList>
            <person name="Voronova N.V."/>
            <person name="Shulinski R.S."/>
            <person name="Bandarenka Y.V."/>
            <person name="Zhorov D.G."/>
            <person name="Warner D."/>
        </authorList>
    </citation>
    <scope>NUCLEOTIDE SEQUENCE [LARGE SCALE GENOMIC DNA]</scope>
    <source>
        <strain evidence="1">180601</strain>
        <tissue evidence="1">Whole Body</tissue>
    </source>
</reference>
<dbReference type="EMBL" id="VUJU01011934">
    <property type="protein sequence ID" value="KAF0709347.1"/>
    <property type="molecule type" value="Genomic_DNA"/>
</dbReference>
<gene>
    <name evidence="1" type="ORF">FWK35_00036420</name>
</gene>
<evidence type="ECO:0008006" key="3">
    <source>
        <dbReference type="Google" id="ProtNLM"/>
    </source>
</evidence>
<evidence type="ECO:0000313" key="2">
    <source>
        <dbReference type="Proteomes" id="UP000478052"/>
    </source>
</evidence>
<dbReference type="Proteomes" id="UP000478052">
    <property type="component" value="Unassembled WGS sequence"/>
</dbReference>
<name>A0A6G0VWL4_APHCR</name>
<keyword evidence="2" id="KW-1185">Reference proteome</keyword>
<sequence length="229" mass="26103">IVGIQADVWKQIAFNIGEKCKEEVTPASLRIRVALDRGGLKQKLGIVSIESNKVEEFYNKNVTSYSTSEEELEENNSNVLLFAITFSVKEWEAIRPTNKVYNCKRGPKTYQVMSPFEWSNVIQEHFFLHTKLPCCLVFKKANISLNGKFFLTIRGRCSDCGSIFDGVVKDIPNTETRVIMECTYSGNYEIPHSKKRKLLGSEKFRALNTMLNENVKPSVFNRIEASLSD</sequence>
<feature type="non-terminal residue" evidence="1">
    <location>
        <position position="1"/>
    </location>
</feature>